<proteinExistence type="inferred from homology"/>
<evidence type="ECO:0000256" key="9">
    <source>
        <dbReference type="ARBA" id="ARBA00052716"/>
    </source>
</evidence>
<evidence type="ECO:0000256" key="11">
    <source>
        <dbReference type="ARBA" id="ARBA00069372"/>
    </source>
</evidence>
<dbReference type="UniPathway" id="UPA00940"/>
<organism evidence="20 21">
    <name type="scientific">Shuttleworthella satelles DSM 14600</name>
    <dbReference type="NCBI Taxonomy" id="626523"/>
    <lineage>
        <taxon>Bacteria</taxon>
        <taxon>Bacillati</taxon>
        <taxon>Bacillota</taxon>
        <taxon>Clostridia</taxon>
        <taxon>Lachnospirales</taxon>
        <taxon>Lachnospiraceae</taxon>
        <taxon>Shuttleworthella</taxon>
    </lineage>
</organism>
<comment type="function">
    <text evidence="13">Catalyzes the reduction of the glycolytic intermediate dihydroxyacetone phosphate (DHAP) to sn-glycerol 3-phosphate (G3P), the key precursor for phospholipid synthesis.</text>
</comment>
<feature type="binding site" evidence="13">
    <location>
        <position position="254"/>
    </location>
    <ligand>
        <name>sn-glycerol 3-phosphate</name>
        <dbReference type="ChEBI" id="CHEBI:57597"/>
    </ligand>
</feature>
<dbReference type="HOGENOM" id="CLU_033449_0_2_9"/>
<evidence type="ECO:0000256" key="3">
    <source>
        <dbReference type="ARBA" id="ARBA00022857"/>
    </source>
</evidence>
<feature type="binding site" evidence="13">
    <location>
        <position position="253"/>
    </location>
    <ligand>
        <name>sn-glycerol 3-phosphate</name>
        <dbReference type="ChEBI" id="CHEBI:57597"/>
    </ligand>
</feature>
<evidence type="ECO:0000256" key="16">
    <source>
        <dbReference type="PIRSR" id="PIRSR000114-3"/>
    </source>
</evidence>
<evidence type="ECO:0000256" key="4">
    <source>
        <dbReference type="ARBA" id="ARBA00023002"/>
    </source>
</evidence>
<dbReference type="InterPro" id="IPR036291">
    <property type="entry name" value="NAD(P)-bd_dom_sf"/>
</dbReference>
<dbReference type="InterPro" id="IPR008927">
    <property type="entry name" value="6-PGluconate_DH-like_C_sf"/>
</dbReference>
<feature type="binding site" evidence="13">
    <location>
        <position position="277"/>
    </location>
    <ligand>
        <name>NADPH</name>
        <dbReference type="ChEBI" id="CHEBI:57783"/>
    </ligand>
</feature>
<dbReference type="Proteomes" id="UP000003494">
    <property type="component" value="Unassembled WGS sequence"/>
</dbReference>
<feature type="binding site" evidence="16">
    <location>
        <position position="253"/>
    </location>
    <ligand>
        <name>NAD(+)</name>
        <dbReference type="ChEBI" id="CHEBI:57540"/>
    </ligand>
</feature>
<evidence type="ECO:0000256" key="2">
    <source>
        <dbReference type="ARBA" id="ARBA00022516"/>
    </source>
</evidence>
<feature type="binding site" evidence="16">
    <location>
        <position position="138"/>
    </location>
    <ligand>
        <name>NAD(+)</name>
        <dbReference type="ChEBI" id="CHEBI:57540"/>
    </ligand>
</feature>
<dbReference type="GO" id="GO:0051287">
    <property type="term" value="F:NAD binding"/>
    <property type="evidence" value="ECO:0007669"/>
    <property type="project" value="InterPro"/>
</dbReference>
<feature type="binding site" evidence="13">
    <location>
        <position position="242"/>
    </location>
    <ligand>
        <name>sn-glycerol 3-phosphate</name>
        <dbReference type="ChEBI" id="CHEBI:57597"/>
    </ligand>
</feature>
<dbReference type="FunFam" id="3.40.50.720:FF:000019">
    <property type="entry name" value="Glycerol-3-phosphate dehydrogenase [NAD(P)+]"/>
    <property type="match status" value="1"/>
</dbReference>
<feature type="binding site" evidence="13">
    <location>
        <position position="106"/>
    </location>
    <ligand>
        <name>NADPH</name>
        <dbReference type="ChEBI" id="CHEBI:57783"/>
    </ligand>
</feature>
<dbReference type="PANTHER" id="PTHR11728:SF1">
    <property type="entry name" value="GLYCEROL-3-PHOSPHATE DEHYDROGENASE [NAD(+)] 2, CHLOROPLASTIC"/>
    <property type="match status" value="1"/>
</dbReference>
<dbReference type="GO" id="GO:0005975">
    <property type="term" value="P:carbohydrate metabolic process"/>
    <property type="evidence" value="ECO:0007669"/>
    <property type="project" value="InterPro"/>
</dbReference>
<dbReference type="Pfam" id="PF01210">
    <property type="entry name" value="NAD_Gly3P_dh_N"/>
    <property type="match status" value="1"/>
</dbReference>
<dbReference type="Pfam" id="PF07479">
    <property type="entry name" value="NAD_Gly3P_dh_C"/>
    <property type="match status" value="1"/>
</dbReference>
<comment type="caution">
    <text evidence="13">Lacks conserved residue(s) required for the propagation of feature annotation.</text>
</comment>
<feature type="binding site" evidence="13">
    <location>
        <position position="253"/>
    </location>
    <ligand>
        <name>NADPH</name>
        <dbReference type="ChEBI" id="CHEBI:57783"/>
    </ligand>
</feature>
<dbReference type="InterPro" id="IPR006168">
    <property type="entry name" value="G3P_DH_NAD-dep"/>
</dbReference>
<keyword evidence="4 13" id="KW-0560">Oxidoreductase</keyword>
<evidence type="ECO:0000256" key="15">
    <source>
        <dbReference type="PIRSR" id="PIRSR000114-2"/>
    </source>
</evidence>
<dbReference type="EC" id="1.1.1.94" evidence="10 13"/>
<feature type="binding site" evidence="13">
    <location>
        <position position="32"/>
    </location>
    <ligand>
        <name>NADPH</name>
        <dbReference type="ChEBI" id="CHEBI:57783"/>
    </ligand>
</feature>
<dbReference type="PIRSF" id="PIRSF000114">
    <property type="entry name" value="Glycerol-3-P_dh"/>
    <property type="match status" value="1"/>
</dbReference>
<comment type="pathway">
    <text evidence="13">Membrane lipid metabolism; glycerophospholipid metabolism.</text>
</comment>
<dbReference type="Gene3D" id="1.10.1040.10">
    <property type="entry name" value="N-(1-d-carboxylethyl)-l-norvaline Dehydrogenase, domain 2"/>
    <property type="match status" value="1"/>
</dbReference>
<dbReference type="STRING" id="626523.GCWU000342_01107"/>
<dbReference type="InterPro" id="IPR011128">
    <property type="entry name" value="G3P_DH_NAD-dep_N"/>
</dbReference>
<name>C4GB06_9FIRM</name>
<evidence type="ECO:0000256" key="5">
    <source>
        <dbReference type="ARBA" id="ARBA00023027"/>
    </source>
</evidence>
<feature type="binding site" evidence="16">
    <location>
        <begin position="8"/>
        <end position="13"/>
    </location>
    <ligand>
        <name>NAD(+)</name>
        <dbReference type="ChEBI" id="CHEBI:57540"/>
    </ligand>
</feature>
<dbReference type="SUPFAM" id="SSF51735">
    <property type="entry name" value="NAD(P)-binding Rossmann-fold domains"/>
    <property type="match status" value="1"/>
</dbReference>
<feature type="binding site" evidence="13">
    <location>
        <position position="138"/>
    </location>
    <ligand>
        <name>NADPH</name>
        <dbReference type="ChEBI" id="CHEBI:57783"/>
    </ligand>
</feature>
<dbReference type="PROSITE" id="PS00957">
    <property type="entry name" value="NAD_G3PDH"/>
    <property type="match status" value="1"/>
</dbReference>
<dbReference type="RefSeq" id="WP_006906117.1">
    <property type="nucleotide sequence ID" value="NZ_GG665866.1"/>
</dbReference>
<keyword evidence="2 13" id="KW-0444">Lipid biosynthesis</keyword>
<dbReference type="HAMAP" id="MF_00394">
    <property type="entry name" value="NAD_Glyc3P_dehydrog"/>
    <property type="match status" value="1"/>
</dbReference>
<dbReference type="NCBIfam" id="NF000942">
    <property type="entry name" value="PRK00094.1-4"/>
    <property type="match status" value="1"/>
</dbReference>
<feature type="binding site" evidence="13">
    <location>
        <position position="252"/>
    </location>
    <ligand>
        <name>sn-glycerol 3-phosphate</name>
        <dbReference type="ChEBI" id="CHEBI:57597"/>
    </ligand>
</feature>
<feature type="binding site" evidence="13">
    <location>
        <position position="189"/>
    </location>
    <ligand>
        <name>sn-glycerol 3-phosphate</name>
        <dbReference type="ChEBI" id="CHEBI:57597"/>
    </ligand>
</feature>
<feature type="binding site" evidence="13">
    <location>
        <position position="136"/>
    </location>
    <ligand>
        <name>sn-glycerol 3-phosphate</name>
        <dbReference type="ChEBI" id="CHEBI:57597"/>
    </ligand>
</feature>
<evidence type="ECO:0000313" key="21">
    <source>
        <dbReference type="Proteomes" id="UP000003494"/>
    </source>
</evidence>
<dbReference type="GO" id="GO:0006650">
    <property type="term" value="P:glycerophospholipid metabolic process"/>
    <property type="evidence" value="ECO:0007669"/>
    <property type="project" value="UniProtKB-UniRule"/>
</dbReference>
<comment type="similarity">
    <text evidence="1 13 17">Belongs to the NAD-dependent glycerol-3-phosphate dehydrogenase family.</text>
</comment>
<dbReference type="GO" id="GO:0005829">
    <property type="term" value="C:cytosol"/>
    <property type="evidence" value="ECO:0007669"/>
    <property type="project" value="TreeGrafter"/>
</dbReference>
<evidence type="ECO:0000256" key="6">
    <source>
        <dbReference type="ARBA" id="ARBA00023098"/>
    </source>
</evidence>
<evidence type="ECO:0000256" key="8">
    <source>
        <dbReference type="ARBA" id="ARBA00023264"/>
    </source>
</evidence>
<keyword evidence="7 13" id="KW-0594">Phospholipid biosynthesis</keyword>
<keyword evidence="13" id="KW-0963">Cytoplasm</keyword>
<evidence type="ECO:0000256" key="12">
    <source>
        <dbReference type="ARBA" id="ARBA00080511"/>
    </source>
</evidence>
<dbReference type="GO" id="GO:0008654">
    <property type="term" value="P:phospholipid biosynthetic process"/>
    <property type="evidence" value="ECO:0007669"/>
    <property type="project" value="UniProtKB-KW"/>
</dbReference>
<feature type="binding site" evidence="13">
    <location>
        <position position="11"/>
    </location>
    <ligand>
        <name>NADPH</name>
        <dbReference type="ChEBI" id="CHEBI:57783"/>
    </ligand>
</feature>
<gene>
    <name evidence="13" type="primary">gpsA</name>
    <name evidence="20" type="ORF">GCWU000342_01107</name>
</gene>
<evidence type="ECO:0000313" key="20">
    <source>
        <dbReference type="EMBL" id="EEP28299.1"/>
    </source>
</evidence>
<feature type="binding site" evidence="15">
    <location>
        <position position="106"/>
    </location>
    <ligand>
        <name>substrate</name>
    </ligand>
</feature>
<feature type="binding site" evidence="13">
    <location>
        <position position="33"/>
    </location>
    <ligand>
        <name>NADPH</name>
        <dbReference type="ChEBI" id="CHEBI:57783"/>
    </ligand>
</feature>
<feature type="domain" description="Glycerol-3-phosphate dehydrogenase NAD-dependent C-terminal" evidence="19">
    <location>
        <begin position="178"/>
        <end position="318"/>
    </location>
</feature>
<dbReference type="eggNOG" id="COG0240">
    <property type="taxonomic scope" value="Bacteria"/>
</dbReference>
<evidence type="ECO:0000256" key="17">
    <source>
        <dbReference type="RuleBase" id="RU000437"/>
    </source>
</evidence>
<evidence type="ECO:0000256" key="10">
    <source>
        <dbReference type="ARBA" id="ARBA00066687"/>
    </source>
</evidence>
<protein>
    <recommendedName>
        <fullName evidence="11 13">Glycerol-3-phosphate dehydrogenase [NAD(P)+]</fullName>
        <ecNumber evidence="10 13">1.1.1.94</ecNumber>
    </recommendedName>
    <alternativeName>
        <fullName evidence="13">NAD(P)(+)-dependent glycerol-3-phosphate dehydrogenase</fullName>
    </alternativeName>
    <alternativeName>
        <fullName evidence="12 13">NAD(P)H-dependent dihydroxyacetone-phosphate reductase</fullName>
    </alternativeName>
</protein>
<evidence type="ECO:0000256" key="1">
    <source>
        <dbReference type="ARBA" id="ARBA00011009"/>
    </source>
</evidence>
<dbReference type="SUPFAM" id="SSF48179">
    <property type="entry name" value="6-phosphogluconate dehydrogenase C-terminal domain-like"/>
    <property type="match status" value="1"/>
</dbReference>
<keyword evidence="21" id="KW-1185">Reference proteome</keyword>
<dbReference type="GO" id="GO:0141152">
    <property type="term" value="F:glycerol-3-phosphate dehydrogenase (NAD+) activity"/>
    <property type="evidence" value="ECO:0007669"/>
    <property type="project" value="RHEA"/>
</dbReference>
<feature type="domain" description="Glycerol-3-phosphate dehydrogenase NAD-dependent N-terminal" evidence="18">
    <location>
        <begin position="4"/>
        <end position="158"/>
    </location>
</feature>
<sequence>MARICILGAGSWGTALAVLLVGNGHTVTLWSHREEEVLAMQRTSANESKLPGVVLPREIRYSSQLKEAVKNQDLLVFAVPSKATRETAKKIKDLIPEDQKIVSVSKGIEEGTLYSQTQILEDVLKGALTAALSGPSHAEEVVRRIPTLVVAASKSHDLALLTQELFMNANFRVYISPDLLGVEIGGSLKNVIALAAGMSDGLGYGDNTKAALITRGIKEITRLAVAMGAKEDTLAGLSGIGDLIVTCQSMHSRNRMAGYYIGQGDSAQEAMDKVKMVVEGVYSARAARALGQRYGVDLPIIEQVNRVLFEQMDVRKAVLELMGREKKAELDHCSW</sequence>
<comment type="caution">
    <text evidence="20">The sequence shown here is derived from an EMBL/GenBank/DDBJ whole genome shotgun (WGS) entry which is preliminary data.</text>
</comment>
<reference evidence="20" key="1">
    <citation type="submission" date="2009-04" db="EMBL/GenBank/DDBJ databases">
        <authorList>
            <person name="Weinstock G."/>
            <person name="Sodergren E."/>
            <person name="Clifton S."/>
            <person name="Fulton L."/>
            <person name="Fulton B."/>
            <person name="Courtney L."/>
            <person name="Fronick C."/>
            <person name="Harrison M."/>
            <person name="Strong C."/>
            <person name="Farmer C."/>
            <person name="Delahaunty K."/>
            <person name="Markovic C."/>
            <person name="Hall O."/>
            <person name="Minx P."/>
            <person name="Tomlinson C."/>
            <person name="Mitreva M."/>
            <person name="Nelson J."/>
            <person name="Hou S."/>
            <person name="Wollam A."/>
            <person name="Pepin K.H."/>
            <person name="Johnson M."/>
            <person name="Bhonagiri V."/>
            <person name="Nash W.E."/>
            <person name="Warren W."/>
            <person name="Chinwalla A."/>
            <person name="Mardis E.R."/>
            <person name="Wilson R.K."/>
        </authorList>
    </citation>
    <scope>NUCLEOTIDE SEQUENCE [LARGE SCALE GENOMIC DNA]</scope>
    <source>
        <strain evidence="20">DSM 14600</strain>
    </source>
</reference>
<evidence type="ECO:0000256" key="7">
    <source>
        <dbReference type="ARBA" id="ARBA00023209"/>
    </source>
</evidence>
<evidence type="ECO:0000259" key="18">
    <source>
        <dbReference type="Pfam" id="PF01210"/>
    </source>
</evidence>
<feature type="binding site" evidence="13">
    <location>
        <position position="279"/>
    </location>
    <ligand>
        <name>NADPH</name>
        <dbReference type="ChEBI" id="CHEBI:57783"/>
    </ligand>
</feature>
<dbReference type="GO" id="GO:0141153">
    <property type="term" value="F:glycerol-3-phosphate dehydrogenase (NADP+) activity"/>
    <property type="evidence" value="ECO:0007669"/>
    <property type="project" value="RHEA"/>
</dbReference>
<evidence type="ECO:0000256" key="14">
    <source>
        <dbReference type="PIRSR" id="PIRSR000114-1"/>
    </source>
</evidence>
<dbReference type="PRINTS" id="PR00077">
    <property type="entry name" value="GPDHDRGNASE"/>
</dbReference>
<keyword evidence="8 13" id="KW-1208">Phospholipid metabolism</keyword>
<comment type="subcellular location">
    <subcellularLocation>
        <location evidence="13">Cytoplasm</location>
    </subcellularLocation>
</comment>
<dbReference type="Gene3D" id="3.40.50.720">
    <property type="entry name" value="NAD(P)-binding Rossmann-like Domain"/>
    <property type="match status" value="1"/>
</dbReference>
<dbReference type="AlphaFoldDB" id="C4GB06"/>
<comment type="catalytic activity">
    <reaction evidence="9">
        <text>sn-glycerol 3-phosphate + NADP(+) = dihydroxyacetone phosphate + NADPH + H(+)</text>
        <dbReference type="Rhea" id="RHEA:11096"/>
        <dbReference type="ChEBI" id="CHEBI:15378"/>
        <dbReference type="ChEBI" id="CHEBI:57597"/>
        <dbReference type="ChEBI" id="CHEBI:57642"/>
        <dbReference type="ChEBI" id="CHEBI:57783"/>
        <dbReference type="ChEBI" id="CHEBI:58349"/>
        <dbReference type="EC" id="1.1.1.94"/>
    </reaction>
    <physiologicalReaction direction="right-to-left" evidence="9">
        <dbReference type="Rhea" id="RHEA:11098"/>
    </physiologicalReaction>
</comment>
<evidence type="ECO:0000259" key="19">
    <source>
        <dbReference type="Pfam" id="PF07479"/>
    </source>
</evidence>
<feature type="binding site" evidence="15">
    <location>
        <begin position="253"/>
        <end position="254"/>
    </location>
    <ligand>
        <name>substrate</name>
    </ligand>
</feature>
<keyword evidence="6 13" id="KW-0443">Lipid metabolism</keyword>
<feature type="binding site" evidence="13">
    <location>
        <position position="12"/>
    </location>
    <ligand>
        <name>NADPH</name>
        <dbReference type="ChEBI" id="CHEBI:57783"/>
    </ligand>
</feature>
<dbReference type="InterPro" id="IPR013328">
    <property type="entry name" value="6PGD_dom2"/>
</dbReference>
<feature type="active site" description="Proton acceptor" evidence="13 14">
    <location>
        <position position="189"/>
    </location>
</feature>
<dbReference type="GO" id="GO:0046167">
    <property type="term" value="P:glycerol-3-phosphate biosynthetic process"/>
    <property type="evidence" value="ECO:0007669"/>
    <property type="project" value="UniProtKB-UniRule"/>
</dbReference>
<comment type="catalytic activity">
    <reaction evidence="13">
        <text>sn-glycerol 3-phosphate + NAD(+) = dihydroxyacetone phosphate + NADH + H(+)</text>
        <dbReference type="Rhea" id="RHEA:11092"/>
        <dbReference type="ChEBI" id="CHEBI:15378"/>
        <dbReference type="ChEBI" id="CHEBI:57540"/>
        <dbReference type="ChEBI" id="CHEBI:57597"/>
        <dbReference type="ChEBI" id="CHEBI:57642"/>
        <dbReference type="ChEBI" id="CHEBI:57945"/>
        <dbReference type="EC" id="1.1.1.94"/>
    </reaction>
</comment>
<keyword evidence="5 13" id="KW-0520">NAD</keyword>
<keyword evidence="13" id="KW-0547">Nucleotide-binding</keyword>
<dbReference type="InterPro" id="IPR006109">
    <property type="entry name" value="G3P_DH_NAD-dep_C"/>
</dbReference>
<dbReference type="PANTHER" id="PTHR11728">
    <property type="entry name" value="GLYCEROL-3-PHOSPHATE DEHYDROGENASE"/>
    <property type="match status" value="1"/>
</dbReference>
<dbReference type="FunFam" id="1.10.1040.10:FF:000001">
    <property type="entry name" value="Glycerol-3-phosphate dehydrogenase [NAD(P)+]"/>
    <property type="match status" value="1"/>
</dbReference>
<dbReference type="NCBIfam" id="NF000941">
    <property type="entry name" value="PRK00094.1-3"/>
    <property type="match status" value="1"/>
</dbReference>
<dbReference type="NCBIfam" id="NF000940">
    <property type="entry name" value="PRK00094.1-2"/>
    <property type="match status" value="1"/>
</dbReference>
<accession>C4GB06</accession>
<feature type="binding site" evidence="13">
    <location>
        <position position="134"/>
    </location>
    <ligand>
        <name>sn-glycerol 3-phosphate</name>
        <dbReference type="ChEBI" id="CHEBI:57597"/>
    </ligand>
</feature>
<evidence type="ECO:0000256" key="13">
    <source>
        <dbReference type="HAMAP-Rule" id="MF_00394"/>
    </source>
</evidence>
<keyword evidence="3 13" id="KW-0521">NADP</keyword>
<feature type="binding site" evidence="13">
    <location>
        <position position="106"/>
    </location>
    <ligand>
        <name>sn-glycerol 3-phosphate</name>
        <dbReference type="ChEBI" id="CHEBI:57597"/>
    </ligand>
</feature>
<dbReference type="EMBL" id="ACIP02000002">
    <property type="protein sequence ID" value="EEP28299.1"/>
    <property type="molecule type" value="Genomic_DNA"/>
</dbReference>
<dbReference type="GO" id="GO:0046168">
    <property type="term" value="P:glycerol-3-phosphate catabolic process"/>
    <property type="evidence" value="ECO:0007669"/>
    <property type="project" value="InterPro"/>
</dbReference>